<keyword evidence="18" id="KW-1185">Reference proteome</keyword>
<keyword evidence="8" id="KW-0411">Iron-sulfur</keyword>
<evidence type="ECO:0000256" key="12">
    <source>
        <dbReference type="ARBA" id="ARBA00067741"/>
    </source>
</evidence>
<evidence type="ECO:0000256" key="5">
    <source>
        <dbReference type="ARBA" id="ARBA00022982"/>
    </source>
</evidence>
<dbReference type="RefSeq" id="WP_188528289.1">
    <property type="nucleotide sequence ID" value="NZ_BMGR01000001.1"/>
</dbReference>
<feature type="transmembrane region" description="Helical" evidence="15">
    <location>
        <begin position="24"/>
        <end position="45"/>
    </location>
</feature>
<evidence type="ECO:0000256" key="4">
    <source>
        <dbReference type="ARBA" id="ARBA00022723"/>
    </source>
</evidence>
<dbReference type="AlphaFoldDB" id="A0A917CJU2"/>
<proteinExistence type="inferred from homology"/>
<evidence type="ECO:0000256" key="13">
    <source>
        <dbReference type="ARBA" id="ARBA00075320"/>
    </source>
</evidence>
<comment type="caution">
    <text evidence="17">The sequence shown here is derived from an EMBL/GenBank/DDBJ whole genome shotgun (WGS) entry which is preliminary data.</text>
</comment>
<dbReference type="InterPro" id="IPR014349">
    <property type="entry name" value="Rieske_Fe-S_prot"/>
</dbReference>
<dbReference type="EMBL" id="BMGR01000001">
    <property type="protein sequence ID" value="GGF88944.1"/>
    <property type="molecule type" value="Genomic_DNA"/>
</dbReference>
<gene>
    <name evidence="17" type="primary">qcrA</name>
    <name evidence="17" type="ORF">GCM10010916_02810</name>
</gene>
<dbReference type="SUPFAM" id="SSF50022">
    <property type="entry name" value="ISP domain"/>
    <property type="match status" value="1"/>
</dbReference>
<dbReference type="InterPro" id="IPR017941">
    <property type="entry name" value="Rieske_2Fe-2S"/>
</dbReference>
<reference evidence="17" key="2">
    <citation type="submission" date="2020-09" db="EMBL/GenBank/DDBJ databases">
        <authorList>
            <person name="Sun Q."/>
            <person name="Zhou Y."/>
        </authorList>
    </citation>
    <scope>NUCLEOTIDE SEQUENCE</scope>
    <source>
        <strain evidence="17">CGMCC 1.12987</strain>
    </source>
</reference>
<keyword evidence="15" id="KW-0472">Membrane</keyword>
<evidence type="ECO:0000256" key="15">
    <source>
        <dbReference type="SAM" id="Phobius"/>
    </source>
</evidence>
<sequence>MSNHEHREAAHQPVKRKEMSRRQFLSYTLGGATAFMAGGAVLPMIRFAVDPLLTQKTEGTFVKVVEESKITNEPQEFRFQVHQVDGWYESDPELTAWISRDQQGNVFALSPVCKHLGCTINWNTQNDNQYFCPCHEAKYSPEGKNLAVAPAPLDEYDLKIEDGFIYLGPIKPNTKV</sequence>
<dbReference type="Gene3D" id="1.20.5.700">
    <property type="entry name" value="Single helix bin"/>
    <property type="match status" value="1"/>
</dbReference>
<evidence type="ECO:0000256" key="14">
    <source>
        <dbReference type="ARBA" id="ARBA00076330"/>
    </source>
</evidence>
<evidence type="ECO:0000259" key="16">
    <source>
        <dbReference type="PROSITE" id="PS51296"/>
    </source>
</evidence>
<dbReference type="CDD" id="cd03467">
    <property type="entry name" value="Rieske"/>
    <property type="match status" value="1"/>
</dbReference>
<organism evidence="17 18">
    <name type="scientific">Paenibacillus abyssi</name>
    <dbReference type="NCBI Taxonomy" id="1340531"/>
    <lineage>
        <taxon>Bacteria</taxon>
        <taxon>Bacillati</taxon>
        <taxon>Bacillota</taxon>
        <taxon>Bacilli</taxon>
        <taxon>Bacillales</taxon>
        <taxon>Paenibacillaceae</taxon>
        <taxon>Paenibacillus</taxon>
    </lineage>
</organism>
<dbReference type="PANTHER" id="PTHR10134">
    <property type="entry name" value="CYTOCHROME B-C1 COMPLEX SUBUNIT RIESKE, MITOCHONDRIAL"/>
    <property type="match status" value="1"/>
</dbReference>
<dbReference type="GO" id="GO:0016705">
    <property type="term" value="F:oxidoreductase activity, acting on paired donors, with incorporation or reduction of molecular oxygen"/>
    <property type="evidence" value="ECO:0007669"/>
    <property type="project" value="UniProtKB-ARBA"/>
</dbReference>
<protein>
    <recommendedName>
        <fullName evidence="12">Menaquinol:cytochrome c reductase iron-sulfur subunit</fullName>
    </recommendedName>
    <alternativeName>
        <fullName evidence="14">Cytochrome bc complex, iron-sulfur subunit</fullName>
    </alternativeName>
    <alternativeName>
        <fullName evidence="13">Rieske iron-sulfur protein QcrA</fullName>
    </alternativeName>
</protein>
<dbReference type="PROSITE" id="PS51318">
    <property type="entry name" value="TAT"/>
    <property type="match status" value="1"/>
</dbReference>
<dbReference type="Proteomes" id="UP000644756">
    <property type="component" value="Unassembled WGS sequence"/>
</dbReference>
<keyword evidence="2" id="KW-0813">Transport</keyword>
<evidence type="ECO:0000256" key="8">
    <source>
        <dbReference type="ARBA" id="ARBA00023014"/>
    </source>
</evidence>
<keyword evidence="6" id="KW-0560">Oxidoreductase</keyword>
<dbReference type="FunFam" id="2.102.10.10:FF:000006">
    <property type="entry name" value="Menaquinol-cytochrome c reductase, iron-sulfur subunit"/>
    <property type="match status" value="1"/>
</dbReference>
<keyword evidence="9" id="KW-1015">Disulfide bond</keyword>
<accession>A0A917CJU2</accession>
<reference evidence="17" key="1">
    <citation type="journal article" date="2014" name="Int. J. Syst. Evol. Microbiol.">
        <title>Complete genome sequence of Corynebacterium casei LMG S-19264T (=DSM 44701T), isolated from a smear-ripened cheese.</title>
        <authorList>
            <consortium name="US DOE Joint Genome Institute (JGI-PGF)"/>
            <person name="Walter F."/>
            <person name="Albersmeier A."/>
            <person name="Kalinowski J."/>
            <person name="Ruckert C."/>
        </authorList>
    </citation>
    <scope>NUCLEOTIDE SEQUENCE</scope>
    <source>
        <strain evidence="17">CGMCC 1.12987</strain>
    </source>
</reference>
<evidence type="ECO:0000313" key="17">
    <source>
        <dbReference type="EMBL" id="GGF88944.1"/>
    </source>
</evidence>
<dbReference type="GO" id="GO:0051537">
    <property type="term" value="F:2 iron, 2 sulfur cluster binding"/>
    <property type="evidence" value="ECO:0007669"/>
    <property type="project" value="UniProtKB-KW"/>
</dbReference>
<dbReference type="GO" id="GO:0046872">
    <property type="term" value="F:metal ion binding"/>
    <property type="evidence" value="ECO:0007669"/>
    <property type="project" value="UniProtKB-KW"/>
</dbReference>
<keyword evidence="7" id="KW-0408">Iron</keyword>
<dbReference type="InterPro" id="IPR006311">
    <property type="entry name" value="TAT_signal"/>
</dbReference>
<dbReference type="InterPro" id="IPR036922">
    <property type="entry name" value="Rieske_2Fe-2S_sf"/>
</dbReference>
<comment type="function">
    <text evidence="10">Component of the menaquinol:cytochrome c reductase complex. The Rieske protein is a high potential 2Fe-2S protein.</text>
</comment>
<evidence type="ECO:0000256" key="9">
    <source>
        <dbReference type="ARBA" id="ARBA00023157"/>
    </source>
</evidence>
<evidence type="ECO:0000256" key="1">
    <source>
        <dbReference type="ARBA" id="ARBA00010651"/>
    </source>
</evidence>
<evidence type="ECO:0000256" key="11">
    <source>
        <dbReference type="ARBA" id="ARBA00064458"/>
    </source>
</evidence>
<dbReference type="Pfam" id="PF00355">
    <property type="entry name" value="Rieske"/>
    <property type="match status" value="1"/>
</dbReference>
<feature type="domain" description="Rieske" evidence="16">
    <location>
        <begin position="98"/>
        <end position="167"/>
    </location>
</feature>
<name>A0A917CJU2_9BACL</name>
<keyword evidence="15" id="KW-0812">Transmembrane</keyword>
<keyword evidence="5" id="KW-0249">Electron transport</keyword>
<comment type="similarity">
    <text evidence="1">Belongs to the Rieske iron-sulfur protein family.</text>
</comment>
<evidence type="ECO:0000256" key="7">
    <source>
        <dbReference type="ARBA" id="ARBA00023004"/>
    </source>
</evidence>
<keyword evidence="3" id="KW-0001">2Fe-2S</keyword>
<keyword evidence="15" id="KW-1133">Transmembrane helix</keyword>
<comment type="subunit">
    <text evidence="11">The main subunits of the menaquinol:cytochrome c complex are a Rieske-type iron-sulfur protein (QcrA), a cytochrome b (QcrB) and a cytochrome c (QcrC).</text>
</comment>
<evidence type="ECO:0000256" key="6">
    <source>
        <dbReference type="ARBA" id="ARBA00023002"/>
    </source>
</evidence>
<evidence type="ECO:0000256" key="3">
    <source>
        <dbReference type="ARBA" id="ARBA00022714"/>
    </source>
</evidence>
<evidence type="ECO:0000313" key="18">
    <source>
        <dbReference type="Proteomes" id="UP000644756"/>
    </source>
</evidence>
<evidence type="ECO:0000256" key="2">
    <source>
        <dbReference type="ARBA" id="ARBA00022448"/>
    </source>
</evidence>
<dbReference type="GO" id="GO:0004497">
    <property type="term" value="F:monooxygenase activity"/>
    <property type="evidence" value="ECO:0007669"/>
    <property type="project" value="UniProtKB-ARBA"/>
</dbReference>
<dbReference type="Gene3D" id="2.102.10.10">
    <property type="entry name" value="Rieske [2Fe-2S] iron-sulphur domain"/>
    <property type="match status" value="1"/>
</dbReference>
<keyword evidence="4" id="KW-0479">Metal-binding</keyword>
<evidence type="ECO:0000256" key="10">
    <source>
        <dbReference type="ARBA" id="ARBA00055683"/>
    </source>
</evidence>
<dbReference type="PROSITE" id="PS51296">
    <property type="entry name" value="RIESKE"/>
    <property type="match status" value="1"/>
</dbReference>